<evidence type="ECO:0000259" key="12">
    <source>
        <dbReference type="PROSITE" id="PS50862"/>
    </source>
</evidence>
<organism evidence="13 14">
    <name type="scientific">Treponema paraluiscuniculi</name>
    <dbReference type="NCBI Taxonomy" id="53435"/>
    <lineage>
        <taxon>Bacteria</taxon>
        <taxon>Pseudomonadati</taxon>
        <taxon>Spirochaetota</taxon>
        <taxon>Spirochaetia</taxon>
        <taxon>Spirochaetales</taxon>
        <taxon>Treponemataceae</taxon>
        <taxon>Treponema</taxon>
    </lineage>
</organism>
<dbReference type="PANTHER" id="PTHR11538">
    <property type="entry name" value="PHENYLALANYL-TRNA SYNTHETASE"/>
    <property type="match status" value="1"/>
</dbReference>
<feature type="binding site" evidence="11">
    <location>
        <position position="479"/>
    </location>
    <ligand>
        <name>L-phenylalanine</name>
        <dbReference type="ChEBI" id="CHEBI:58095"/>
    </ligand>
</feature>
<comment type="catalytic activity">
    <reaction evidence="11">
        <text>tRNA(Phe) + L-phenylalanine + ATP = L-phenylalanyl-tRNA(Phe) + AMP + diphosphate + H(+)</text>
        <dbReference type="Rhea" id="RHEA:19413"/>
        <dbReference type="Rhea" id="RHEA-COMP:9668"/>
        <dbReference type="Rhea" id="RHEA-COMP:9699"/>
        <dbReference type="ChEBI" id="CHEBI:15378"/>
        <dbReference type="ChEBI" id="CHEBI:30616"/>
        <dbReference type="ChEBI" id="CHEBI:33019"/>
        <dbReference type="ChEBI" id="CHEBI:58095"/>
        <dbReference type="ChEBI" id="CHEBI:78442"/>
        <dbReference type="ChEBI" id="CHEBI:78531"/>
        <dbReference type="ChEBI" id="CHEBI:456215"/>
        <dbReference type="EC" id="6.1.1.20"/>
    </reaction>
</comment>
<sequence length="553" mass="61263">MMPRMTGKADLNTLVHKLHPLEIKVLKNCAMDEILSTSLLISRLGFKEGHANQAFSWLQAKRIIEEHQREQMRSFELTPCGYAAASDGTAEERMLTFLSSPPSLTAIADAAEHLHPRPPLCNGLSLPELAHALTLAPKDVGSAFGILAQEGILRMDSEKRIHIVSPHVSDRMSLTRTLLQRAAARVASPSEVSDTPPGTLFESELSDDERRVMERIAKKRGASDSLFKVSVRERVTFTFTPTARAVQEALHTAGLTGNEIGALTVECLKSGAWKTQHLRRYNVHIPPARIIPGRSNAYADFLEHIKDRLVALGFQEFDGPLVETDFWNADALFMPQFHPARDIHDVYYLKHPTHAPTIPEPFLSRVAATHERGADSGSLGWRYSFDRDFTRRLLLRSQGTALSARHLPTAHIPGKYFGIARCFRHDQVDATHLADFYQTEGIVLGTDVNVCTLLGMLKILATEIAGAQEVRYVGGYFPFTEPSIELHALHPALGWFELGGAGLLRPEVTDPLGVHVPVMAWGLGVDRMALLALGISDVRELFSPDIESVRLRV</sequence>
<dbReference type="GO" id="GO:0004826">
    <property type="term" value="F:phenylalanine-tRNA ligase activity"/>
    <property type="evidence" value="ECO:0007669"/>
    <property type="project" value="UniProtKB-EC"/>
</dbReference>
<evidence type="ECO:0000256" key="5">
    <source>
        <dbReference type="ARBA" id="ARBA00022723"/>
    </source>
</evidence>
<dbReference type="CDD" id="cd00496">
    <property type="entry name" value="PheRS_alpha_core"/>
    <property type="match status" value="1"/>
</dbReference>
<dbReference type="HAMAP" id="MF_00282">
    <property type="entry name" value="Phe_tRNA_synth_alpha2"/>
    <property type="match status" value="1"/>
</dbReference>
<keyword evidence="8 11" id="KW-0460">Magnesium</keyword>
<feature type="domain" description="Aminoacyl-transfer RNA synthetases class-II family profile" evidence="12">
    <location>
        <begin position="305"/>
        <end position="544"/>
    </location>
</feature>
<keyword evidence="6 11" id="KW-0547">Nucleotide-binding</keyword>
<dbReference type="SUPFAM" id="SSF55681">
    <property type="entry name" value="Class II aaRS and biotin synthetases"/>
    <property type="match status" value="1"/>
</dbReference>
<dbReference type="Pfam" id="PF01409">
    <property type="entry name" value="tRNA-synt_2d"/>
    <property type="match status" value="1"/>
</dbReference>
<keyword evidence="7 11" id="KW-0067">ATP-binding</keyword>
<dbReference type="InterPro" id="IPR002319">
    <property type="entry name" value="Phenylalanyl-tRNA_Synthase"/>
</dbReference>
<dbReference type="PANTHER" id="PTHR11538:SF40">
    <property type="entry name" value="PHENYLALANINE--TRNA LIGASE ALPHA SUBUNIT"/>
    <property type="match status" value="1"/>
</dbReference>
<evidence type="ECO:0000256" key="2">
    <source>
        <dbReference type="ARBA" id="ARBA00006703"/>
    </source>
</evidence>
<dbReference type="NCBIfam" id="NF003210">
    <property type="entry name" value="PRK04172.1"/>
    <property type="match status" value="1"/>
</dbReference>
<comment type="cofactor">
    <cofactor evidence="11">
        <name>Mg(2+)</name>
        <dbReference type="ChEBI" id="CHEBI:18420"/>
    </cofactor>
    <text evidence="11">Binds 2 magnesium ions per tetramer.</text>
</comment>
<evidence type="ECO:0000256" key="4">
    <source>
        <dbReference type="ARBA" id="ARBA00022598"/>
    </source>
</evidence>
<dbReference type="RefSeq" id="WP_320341373.1">
    <property type="nucleotide sequence ID" value="NZ_CP097901.1"/>
</dbReference>
<dbReference type="InterPro" id="IPR004529">
    <property type="entry name" value="Phe-tRNA-synth_IIc_asu"/>
</dbReference>
<gene>
    <name evidence="11 13" type="primary">pheS</name>
    <name evidence="13" type="ORF">TPLL2_0973</name>
</gene>
<keyword evidence="3 11" id="KW-0963">Cytoplasm</keyword>
<dbReference type="Proteomes" id="UP001321460">
    <property type="component" value="Chromosome"/>
</dbReference>
<keyword evidence="4 11" id="KW-0436">Ligase</keyword>
<comment type="similarity">
    <text evidence="2 11">Belongs to the class-II aminoacyl-tRNA synthetase family. Phe-tRNA synthetase alpha subunit type 2 subfamily.</text>
</comment>
<evidence type="ECO:0000313" key="14">
    <source>
        <dbReference type="Proteomes" id="UP001321460"/>
    </source>
</evidence>
<accession>A0ABY9E6T9</accession>
<dbReference type="InterPro" id="IPR045864">
    <property type="entry name" value="aa-tRNA-synth_II/BPL/LPL"/>
</dbReference>
<dbReference type="PROSITE" id="PS50862">
    <property type="entry name" value="AA_TRNA_LIGASE_II"/>
    <property type="match status" value="1"/>
</dbReference>
<comment type="subunit">
    <text evidence="11">Tetramer of two alpha and two beta subunits.</text>
</comment>
<evidence type="ECO:0000256" key="8">
    <source>
        <dbReference type="ARBA" id="ARBA00022842"/>
    </source>
</evidence>
<dbReference type="InterPro" id="IPR006195">
    <property type="entry name" value="aa-tRNA-synth_II"/>
</dbReference>
<evidence type="ECO:0000256" key="9">
    <source>
        <dbReference type="ARBA" id="ARBA00022917"/>
    </source>
</evidence>
<evidence type="ECO:0000256" key="11">
    <source>
        <dbReference type="HAMAP-Rule" id="MF_00282"/>
    </source>
</evidence>
<evidence type="ECO:0000256" key="7">
    <source>
        <dbReference type="ARBA" id="ARBA00022840"/>
    </source>
</evidence>
<dbReference type="NCBIfam" id="TIGR00468">
    <property type="entry name" value="pheS"/>
    <property type="match status" value="1"/>
</dbReference>
<protein>
    <recommendedName>
        <fullName evidence="11">Phenylalanine--tRNA ligase alpha subunit</fullName>
        <ecNumber evidence="11">6.1.1.20</ecNumber>
    </recommendedName>
    <alternativeName>
        <fullName evidence="11">Phenylalanyl-tRNA synthetase alpha subunit</fullName>
        <shortName evidence="11">PheRS</shortName>
    </alternativeName>
</protein>
<dbReference type="EMBL" id="CP097901">
    <property type="protein sequence ID" value="WKC72826.1"/>
    <property type="molecule type" value="Genomic_DNA"/>
</dbReference>
<reference evidence="13 14" key="1">
    <citation type="submission" date="2022-05" db="EMBL/GenBank/DDBJ databases">
        <title>Treponema leporis L2 test.</title>
        <authorList>
            <person name="Cejkova D."/>
        </authorList>
    </citation>
    <scope>NUCLEOTIDE SEQUENCE [LARGE SCALE GENOMIC DNA]</scope>
    <source>
        <strain evidence="13 14">L2</strain>
    </source>
</reference>
<dbReference type="EC" id="6.1.1.20" evidence="11"/>
<keyword evidence="10 11" id="KW-0030">Aminoacyl-tRNA synthetase</keyword>
<feature type="binding site" evidence="11">
    <location>
        <position position="400"/>
    </location>
    <ligand>
        <name>L-phenylalanine</name>
        <dbReference type="ChEBI" id="CHEBI:58095"/>
    </ligand>
</feature>
<dbReference type="InterPro" id="IPR022917">
    <property type="entry name" value="Phe_tRNA_ligase_alpha_bac/arc"/>
</dbReference>
<evidence type="ECO:0000256" key="6">
    <source>
        <dbReference type="ARBA" id="ARBA00022741"/>
    </source>
</evidence>
<comment type="caution">
    <text evidence="11">Lacks conserved residue(s) required for the propagation of feature annotation.</text>
</comment>
<comment type="subcellular location">
    <subcellularLocation>
        <location evidence="1 11">Cytoplasm</location>
    </subcellularLocation>
</comment>
<name>A0ABY9E6T9_9SPIR</name>
<keyword evidence="9 11" id="KW-0648">Protein biosynthesis</keyword>
<evidence type="ECO:0000256" key="3">
    <source>
        <dbReference type="ARBA" id="ARBA00022490"/>
    </source>
</evidence>
<keyword evidence="5 11" id="KW-0479">Metal-binding</keyword>
<evidence type="ECO:0000313" key="13">
    <source>
        <dbReference type="EMBL" id="WKC72826.1"/>
    </source>
</evidence>
<feature type="binding site" evidence="11">
    <location>
        <position position="481"/>
    </location>
    <ligand>
        <name>Mg(2+)</name>
        <dbReference type="ChEBI" id="CHEBI:18420"/>
        <note>ligand shared with heterodimeric partner</note>
    </ligand>
</feature>
<proteinExistence type="inferred from homology"/>
<dbReference type="Gene3D" id="3.30.930.10">
    <property type="entry name" value="Bira Bifunctional Protein, Domain 2"/>
    <property type="match status" value="1"/>
</dbReference>
<evidence type="ECO:0000256" key="10">
    <source>
        <dbReference type="ARBA" id="ARBA00023146"/>
    </source>
</evidence>
<evidence type="ECO:0000256" key="1">
    <source>
        <dbReference type="ARBA" id="ARBA00004496"/>
    </source>
</evidence>
<keyword evidence="14" id="KW-1185">Reference proteome</keyword>